<gene>
    <name evidence="2" type="ORF">FGO68_gene5277</name>
</gene>
<feature type="compositionally biased region" description="Polar residues" evidence="1">
    <location>
        <begin position="402"/>
        <end position="414"/>
    </location>
</feature>
<accession>A0A8J8P023</accession>
<comment type="caution">
    <text evidence="2">The sequence shown here is derived from an EMBL/GenBank/DDBJ whole genome shotgun (WGS) entry which is preliminary data.</text>
</comment>
<sequence length="428" mass="49219">MIRRYHENAERLNQRFKLNSHSLSNFDLRSEVSANHNRVPSEAQLPPYVSKTMPVSPRDQEDRESTMILNAPRGGAQRQRATIDENFLQPLAHSRTQAQSPNINGWLGQSQTGLNRCQTIVNSPQNDQTFMPPAVSNGGYRREVLIDLSNLNQNLSKSFYQQNKHHSPEKGINQRSTLPNDMVDQMYEVFQQHIEDRALHKRYMEEKDFANKSPFLDNFSGDPFRYVHEVKTKQRQPIKEAAKLRLSEDYSTAGGSKIILQNDQLTIDTSIFKGQIGKSNEVRNQVRKIKLDDLKATLQKQIKGNCVNKEVVQADLVVEGDAFVREDQRADRMIRQNELLRKLQIQDELKRHYEQARVEKSQDGFKRDMADYLRQQIQERRQKRLEAVKGLASPGAVAVQPAQHQGLESPSTRNARPVVSKLGQNYPQ</sequence>
<evidence type="ECO:0000256" key="1">
    <source>
        <dbReference type="SAM" id="MobiDB-lite"/>
    </source>
</evidence>
<dbReference type="AlphaFoldDB" id="A0A8J8P023"/>
<proteinExistence type="predicted"/>
<feature type="region of interest" description="Disordered" evidence="1">
    <location>
        <begin position="392"/>
        <end position="428"/>
    </location>
</feature>
<organism evidence="2 3">
    <name type="scientific">Halteria grandinella</name>
    <dbReference type="NCBI Taxonomy" id="5974"/>
    <lineage>
        <taxon>Eukaryota</taxon>
        <taxon>Sar</taxon>
        <taxon>Alveolata</taxon>
        <taxon>Ciliophora</taxon>
        <taxon>Intramacronucleata</taxon>
        <taxon>Spirotrichea</taxon>
        <taxon>Stichotrichia</taxon>
        <taxon>Sporadotrichida</taxon>
        <taxon>Halteriidae</taxon>
        <taxon>Halteria</taxon>
    </lineage>
</organism>
<evidence type="ECO:0000313" key="2">
    <source>
        <dbReference type="EMBL" id="TNV83216.1"/>
    </source>
</evidence>
<evidence type="ECO:0000313" key="3">
    <source>
        <dbReference type="Proteomes" id="UP000785679"/>
    </source>
</evidence>
<dbReference type="EMBL" id="RRYP01004049">
    <property type="protein sequence ID" value="TNV83216.1"/>
    <property type="molecule type" value="Genomic_DNA"/>
</dbReference>
<protein>
    <submittedName>
        <fullName evidence="2">Uncharacterized protein</fullName>
    </submittedName>
</protein>
<name>A0A8J8P023_HALGN</name>
<dbReference type="Proteomes" id="UP000785679">
    <property type="component" value="Unassembled WGS sequence"/>
</dbReference>
<keyword evidence="3" id="KW-1185">Reference proteome</keyword>
<reference evidence="2" key="1">
    <citation type="submission" date="2019-06" db="EMBL/GenBank/DDBJ databases">
        <authorList>
            <person name="Zheng W."/>
        </authorList>
    </citation>
    <scope>NUCLEOTIDE SEQUENCE</scope>
    <source>
        <strain evidence="2">QDHG01</strain>
    </source>
</reference>
<dbReference type="OrthoDB" id="10677832at2759"/>